<keyword evidence="1" id="KW-1133">Transmembrane helix</keyword>
<organism evidence="4 5">
    <name type="scientific">Mucilaginibacter phyllosphaerae</name>
    <dbReference type="NCBI Taxonomy" id="1812349"/>
    <lineage>
        <taxon>Bacteria</taxon>
        <taxon>Pseudomonadati</taxon>
        <taxon>Bacteroidota</taxon>
        <taxon>Sphingobacteriia</taxon>
        <taxon>Sphingobacteriales</taxon>
        <taxon>Sphingobacteriaceae</taxon>
        <taxon>Mucilaginibacter</taxon>
    </lineage>
</organism>
<dbReference type="AlphaFoldDB" id="A0A4Y8AA18"/>
<sequence>MPNHIDDTNRTPQNKVLAGMILLAVGGVLLIKQFNFFFFPNWLFSWPLGLIVLGLYFGAKHNFRKPVWFILVIIGLLNLLDDLFPSFDWGDVIFPVMLISFGIWIIMRRKTEKPVIKNDYWDKKYQANPYSAEKPLANFDIDSTEPNAAEPVNNAGTNMPPLTEDDYLNATAVFGGVNKTILSKNFQGGEITNIFGGTELDFTQADIHGRVIVDITQMFGGTKLIVPANWHVVPDLAAVFAGVDDKRIKTAQPNTTDKVLVLKGVSMFAGVDIRSY</sequence>
<dbReference type="InterPro" id="IPR054331">
    <property type="entry name" value="LiaF_TM"/>
</dbReference>
<comment type="caution">
    <text evidence="4">The sequence shown here is derived from an EMBL/GenBank/DDBJ whole genome shotgun (WGS) entry which is preliminary data.</text>
</comment>
<evidence type="ECO:0000259" key="2">
    <source>
        <dbReference type="Pfam" id="PF22570"/>
    </source>
</evidence>
<reference evidence="4" key="2">
    <citation type="submission" date="2019-03" db="EMBL/GenBank/DDBJ databases">
        <authorList>
            <person name="Yan Y.-Q."/>
            <person name="Du Z.-J."/>
        </authorList>
    </citation>
    <scope>NUCLEOTIDE SEQUENCE</scope>
    <source>
        <strain evidence="4">PP-F2FG21</strain>
    </source>
</reference>
<feature type="transmembrane region" description="Helical" evidence="1">
    <location>
        <begin position="42"/>
        <end position="59"/>
    </location>
</feature>
<dbReference type="EMBL" id="JACIEG010000006">
    <property type="protein sequence ID" value="MBB3970726.1"/>
    <property type="molecule type" value="Genomic_DNA"/>
</dbReference>
<name>A0A4Y8AA18_9SPHI</name>
<keyword evidence="1" id="KW-0472">Membrane</keyword>
<protein>
    <submittedName>
        <fullName evidence="3">Membrane protein</fullName>
    </submittedName>
</protein>
<reference evidence="4 5" key="1">
    <citation type="journal article" date="2016" name="Int. J. Syst. Evol. Microbiol.">
        <title>Proposal of Mucilaginibacter phyllosphaerae sp. nov. isolated from the phyllosphere of Galium album.</title>
        <authorList>
            <person name="Aydogan E.L."/>
            <person name="Busse H.J."/>
            <person name="Moser G."/>
            <person name="Muller C."/>
            <person name="Kampfer P."/>
            <person name="Glaeser S.P."/>
        </authorList>
    </citation>
    <scope>NUCLEOTIDE SEQUENCE [LARGE SCALE GENOMIC DNA]</scope>
    <source>
        <strain evidence="4 5">PP-F2FG21</strain>
    </source>
</reference>
<gene>
    <name evidence="4" type="ORF">E2R65_17075</name>
    <name evidence="3" type="ORF">GGR35_003349</name>
</gene>
<keyword evidence="6" id="KW-1185">Reference proteome</keyword>
<evidence type="ECO:0000313" key="4">
    <source>
        <dbReference type="EMBL" id="TEW64724.1"/>
    </source>
</evidence>
<feature type="transmembrane region" description="Helical" evidence="1">
    <location>
        <begin position="66"/>
        <end position="83"/>
    </location>
</feature>
<dbReference type="PANTHER" id="PTHR40763">
    <property type="entry name" value="MEMBRANE PROTEIN-RELATED"/>
    <property type="match status" value="1"/>
</dbReference>
<evidence type="ECO:0000313" key="5">
    <source>
        <dbReference type="Proteomes" id="UP000297248"/>
    </source>
</evidence>
<keyword evidence="1" id="KW-0812">Transmembrane</keyword>
<dbReference type="EMBL" id="SNQG01000006">
    <property type="protein sequence ID" value="TEW64724.1"/>
    <property type="molecule type" value="Genomic_DNA"/>
</dbReference>
<dbReference type="PANTHER" id="PTHR40763:SF5">
    <property type="entry name" value="MEMBRANE PROTEIN"/>
    <property type="match status" value="1"/>
</dbReference>
<accession>A0A4Y8AA18</accession>
<dbReference type="OrthoDB" id="129627at2"/>
<feature type="transmembrane region" description="Helical" evidence="1">
    <location>
        <begin position="89"/>
        <end position="107"/>
    </location>
</feature>
<proteinExistence type="predicted"/>
<dbReference type="Pfam" id="PF22570">
    <property type="entry name" value="LiaF-TM"/>
    <property type="match status" value="1"/>
</dbReference>
<dbReference type="Proteomes" id="UP000297248">
    <property type="component" value="Unassembled WGS sequence"/>
</dbReference>
<dbReference type="RefSeq" id="WP_134337698.1">
    <property type="nucleotide sequence ID" value="NZ_BMCZ01000006.1"/>
</dbReference>
<evidence type="ECO:0000313" key="6">
    <source>
        <dbReference type="Proteomes" id="UP000583101"/>
    </source>
</evidence>
<reference evidence="3 6" key="3">
    <citation type="submission" date="2020-08" db="EMBL/GenBank/DDBJ databases">
        <title>Genomic Encyclopedia of Type Strains, Phase IV (KMG-IV): sequencing the most valuable type-strain genomes for metagenomic binning, comparative biology and taxonomic classification.</title>
        <authorList>
            <person name="Goeker M."/>
        </authorList>
    </citation>
    <scope>NUCLEOTIDE SEQUENCE [LARGE SCALE GENOMIC DNA]</scope>
    <source>
        <strain evidence="3 6">DSM 100995</strain>
    </source>
</reference>
<feature type="domain" description="LiaF transmembrane" evidence="2">
    <location>
        <begin position="18"/>
        <end position="112"/>
    </location>
</feature>
<feature type="transmembrane region" description="Helical" evidence="1">
    <location>
        <begin position="16"/>
        <end position="36"/>
    </location>
</feature>
<evidence type="ECO:0000313" key="3">
    <source>
        <dbReference type="EMBL" id="MBB3970726.1"/>
    </source>
</evidence>
<dbReference type="Proteomes" id="UP000583101">
    <property type="component" value="Unassembled WGS sequence"/>
</dbReference>
<evidence type="ECO:0000256" key="1">
    <source>
        <dbReference type="SAM" id="Phobius"/>
    </source>
</evidence>